<evidence type="ECO:0000256" key="2">
    <source>
        <dbReference type="ARBA" id="ARBA00004496"/>
    </source>
</evidence>
<keyword evidence="18" id="KW-0234">DNA repair</keyword>
<keyword evidence="17" id="KW-0915">Sodium</keyword>
<evidence type="ECO:0000256" key="14">
    <source>
        <dbReference type="ARBA" id="ARBA00022843"/>
    </source>
</evidence>
<dbReference type="SUPFAM" id="SSF56091">
    <property type="entry name" value="DNA ligase/mRNA capping enzyme, catalytic domain"/>
    <property type="match status" value="1"/>
</dbReference>
<dbReference type="GO" id="GO:0005634">
    <property type="term" value="C:nucleus"/>
    <property type="evidence" value="ECO:0007669"/>
    <property type="project" value="TreeGrafter"/>
</dbReference>
<evidence type="ECO:0000256" key="8">
    <source>
        <dbReference type="ARBA" id="ARBA00022598"/>
    </source>
</evidence>
<dbReference type="Pfam" id="PF14792">
    <property type="entry name" value="DNA_pol_B_palm"/>
    <property type="match status" value="1"/>
</dbReference>
<evidence type="ECO:0000256" key="26">
    <source>
        <dbReference type="ARBA" id="ARBA00049244"/>
    </source>
</evidence>
<comment type="catalytic activity">
    <reaction evidence="20">
        <text>NAD(+) + (deoxyribonucleotide)n-3'-hydroxyl + 5'-phospho-(deoxyribonucleotide)m = (deoxyribonucleotide)n+m + AMP + beta-nicotinamide D-nucleotide.</text>
        <dbReference type="EC" id="6.5.1.2"/>
    </reaction>
</comment>
<dbReference type="SUPFAM" id="SSF47802">
    <property type="entry name" value="DNA polymerase beta, N-terminal domain-like"/>
    <property type="match status" value="1"/>
</dbReference>
<dbReference type="EMBL" id="MN739647">
    <property type="protein sequence ID" value="QHT18033.1"/>
    <property type="molecule type" value="Genomic_DNA"/>
</dbReference>
<dbReference type="Pfam" id="PF01653">
    <property type="entry name" value="DNA_ligase_aden"/>
    <property type="match status" value="1"/>
</dbReference>
<dbReference type="InterPro" id="IPR012340">
    <property type="entry name" value="NA-bd_OB-fold"/>
</dbReference>
<evidence type="ECO:0000259" key="29">
    <source>
        <dbReference type="SMART" id="SM00483"/>
    </source>
</evidence>
<dbReference type="InterPro" id="IPR013839">
    <property type="entry name" value="DNAligase_adenylation"/>
</dbReference>
<dbReference type="InterPro" id="IPR010996">
    <property type="entry name" value="HHH_MUS81"/>
</dbReference>
<evidence type="ECO:0000256" key="7">
    <source>
        <dbReference type="ARBA" id="ARBA00022481"/>
    </source>
</evidence>
<dbReference type="PANTHER" id="PTHR11276:SF28">
    <property type="entry name" value="DNA POLYMERASE LAMBDA"/>
    <property type="match status" value="1"/>
</dbReference>
<feature type="domain" description="DNA-directed DNA polymerase X" evidence="29">
    <location>
        <begin position="57"/>
        <end position="373"/>
    </location>
</feature>
<dbReference type="InterPro" id="IPR043519">
    <property type="entry name" value="NT_sf"/>
</dbReference>
<evidence type="ECO:0000256" key="17">
    <source>
        <dbReference type="ARBA" id="ARBA00023053"/>
    </source>
</evidence>
<dbReference type="GO" id="GO:0006303">
    <property type="term" value="P:double-strand break repair via nonhomologous end joining"/>
    <property type="evidence" value="ECO:0007669"/>
    <property type="project" value="TreeGrafter"/>
</dbReference>
<dbReference type="Pfam" id="PF14520">
    <property type="entry name" value="HHH_5"/>
    <property type="match status" value="1"/>
</dbReference>
<dbReference type="Gene3D" id="3.30.460.10">
    <property type="entry name" value="Beta Polymerase, domain 2"/>
    <property type="match status" value="1"/>
</dbReference>
<evidence type="ECO:0000256" key="10">
    <source>
        <dbReference type="ARBA" id="ARBA00022679"/>
    </source>
</evidence>
<keyword evidence="12" id="KW-0235">DNA replication</keyword>
<keyword evidence="16" id="KW-0520">NAD</keyword>
<keyword evidence="9" id="KW-0237">DNA synthesis</keyword>
<dbReference type="InterPro" id="IPR004150">
    <property type="entry name" value="NAD_DNA_ligase_OB"/>
</dbReference>
<feature type="domain" description="Helix-hairpin-helix DNA-binding motif class 1" evidence="28">
    <location>
        <begin position="961"/>
        <end position="980"/>
    </location>
</feature>
<evidence type="ECO:0000256" key="9">
    <source>
        <dbReference type="ARBA" id="ARBA00022634"/>
    </source>
</evidence>
<evidence type="ECO:0000256" key="16">
    <source>
        <dbReference type="ARBA" id="ARBA00023027"/>
    </source>
</evidence>
<feature type="domain" description="Helix-hairpin-helix DNA-binding motif class 1" evidence="28">
    <location>
        <begin position="891"/>
        <end position="910"/>
    </location>
</feature>
<evidence type="ECO:0000256" key="12">
    <source>
        <dbReference type="ARBA" id="ARBA00022705"/>
    </source>
</evidence>
<feature type="compositionally biased region" description="Basic residues" evidence="27">
    <location>
        <begin position="23"/>
        <end position="35"/>
    </location>
</feature>
<dbReference type="InterPro" id="IPR002054">
    <property type="entry name" value="DNA-dir_DNA_pol_X"/>
</dbReference>
<dbReference type="GO" id="GO:0003677">
    <property type="term" value="F:DNA binding"/>
    <property type="evidence" value="ECO:0007669"/>
    <property type="project" value="InterPro"/>
</dbReference>
<keyword evidence="14" id="KW-0832">Ubl conjugation</keyword>
<dbReference type="GO" id="GO:0000166">
    <property type="term" value="F:nucleotide binding"/>
    <property type="evidence" value="ECO:0007669"/>
    <property type="project" value="InterPro"/>
</dbReference>
<organism evidence="31">
    <name type="scientific">viral metagenome</name>
    <dbReference type="NCBI Taxonomy" id="1070528"/>
    <lineage>
        <taxon>unclassified sequences</taxon>
        <taxon>metagenomes</taxon>
        <taxon>organismal metagenomes</taxon>
    </lineage>
</organism>
<evidence type="ECO:0000256" key="24">
    <source>
        <dbReference type="ARBA" id="ARBA00044678"/>
    </source>
</evidence>
<comment type="catalytic activity">
    <reaction evidence="24">
        <text>a 5'-end 2'-deoxyribose-2'-deoxyribonucleotide-DNA = (2E,4S)-4-hydroxypenten-2-al-5-phosphate + a 5'-end 5'-phospho-2'-deoxyribonucleoside-DNA + H(+)</text>
        <dbReference type="Rhea" id="RHEA:76255"/>
        <dbReference type="Rhea" id="RHEA-COMP:13180"/>
        <dbReference type="Rhea" id="RHEA-COMP:18657"/>
        <dbReference type="ChEBI" id="CHEBI:15378"/>
        <dbReference type="ChEBI" id="CHEBI:136412"/>
        <dbReference type="ChEBI" id="CHEBI:195194"/>
        <dbReference type="ChEBI" id="CHEBI:195195"/>
    </reaction>
</comment>
<dbReference type="GO" id="GO:0140078">
    <property type="term" value="F:class I DNA-(apurinic or apyrimidinic site) endonuclease activity"/>
    <property type="evidence" value="ECO:0007669"/>
    <property type="project" value="UniProtKB-EC"/>
</dbReference>
<dbReference type="Gene3D" id="3.30.210.10">
    <property type="entry name" value="DNA polymerase, thumb domain"/>
    <property type="match status" value="1"/>
</dbReference>
<dbReference type="InterPro" id="IPR028207">
    <property type="entry name" value="DNA_pol_B_palm_palm"/>
</dbReference>
<dbReference type="SMART" id="SM00278">
    <property type="entry name" value="HhH1"/>
    <property type="match status" value="4"/>
</dbReference>
<dbReference type="Pfam" id="PF10391">
    <property type="entry name" value="DNA_pol_lambd_f"/>
    <property type="match status" value="1"/>
</dbReference>
<evidence type="ECO:0000256" key="5">
    <source>
        <dbReference type="ARBA" id="ARBA00012722"/>
    </source>
</evidence>
<evidence type="ECO:0000256" key="13">
    <source>
        <dbReference type="ARBA" id="ARBA00022763"/>
    </source>
</evidence>
<dbReference type="SUPFAM" id="SSF47794">
    <property type="entry name" value="Rad51 N-terminal domain-like"/>
    <property type="match status" value="1"/>
</dbReference>
<protein>
    <recommendedName>
        <fullName evidence="6">DNA polymerase beta</fullName>
        <ecNumber evidence="3">2.7.7.7</ecNumber>
        <ecNumber evidence="4">4.2.99.18</ecNumber>
        <ecNumber evidence="5">6.5.1.2</ecNumber>
    </recommendedName>
    <alternativeName>
        <fullName evidence="21">5'-deoxyribose-phosphate lyase</fullName>
    </alternativeName>
    <alternativeName>
        <fullName evidence="22">AP lyase</fullName>
    </alternativeName>
</protein>
<dbReference type="InterPro" id="IPR022312">
    <property type="entry name" value="DNA_pol_X"/>
</dbReference>
<keyword evidence="8" id="KW-0436">Ligase</keyword>
<evidence type="ECO:0000256" key="4">
    <source>
        <dbReference type="ARBA" id="ARBA00012720"/>
    </source>
</evidence>
<dbReference type="SMART" id="SM00532">
    <property type="entry name" value="LIGANc"/>
    <property type="match status" value="1"/>
</dbReference>
<evidence type="ECO:0000256" key="18">
    <source>
        <dbReference type="ARBA" id="ARBA00023204"/>
    </source>
</evidence>
<dbReference type="AlphaFoldDB" id="A0A6C0DNB5"/>
<evidence type="ECO:0000256" key="25">
    <source>
        <dbReference type="ARBA" id="ARBA00045548"/>
    </source>
</evidence>
<name>A0A6C0DNB5_9ZZZZ</name>
<dbReference type="GO" id="GO:0003911">
    <property type="term" value="F:DNA ligase (NAD+) activity"/>
    <property type="evidence" value="ECO:0007669"/>
    <property type="project" value="UniProtKB-EC"/>
</dbReference>
<comment type="catalytic activity">
    <reaction evidence="26">
        <text>DNA(n) + a 2'-deoxyribonucleoside 5'-triphosphate = DNA(n+1) + diphosphate</text>
        <dbReference type="Rhea" id="RHEA:22508"/>
        <dbReference type="Rhea" id="RHEA-COMP:17339"/>
        <dbReference type="Rhea" id="RHEA-COMP:17340"/>
        <dbReference type="ChEBI" id="CHEBI:33019"/>
        <dbReference type="ChEBI" id="CHEBI:61560"/>
        <dbReference type="ChEBI" id="CHEBI:173112"/>
        <dbReference type="EC" id="2.7.7.7"/>
    </reaction>
</comment>
<dbReference type="CDD" id="cd00141">
    <property type="entry name" value="NT_POLXc"/>
    <property type="match status" value="1"/>
</dbReference>
<dbReference type="GO" id="GO:0003887">
    <property type="term" value="F:DNA-directed DNA polymerase activity"/>
    <property type="evidence" value="ECO:0007669"/>
    <property type="project" value="UniProtKB-KW"/>
</dbReference>
<evidence type="ECO:0000256" key="20">
    <source>
        <dbReference type="ARBA" id="ARBA00034005"/>
    </source>
</evidence>
<accession>A0A6C0DNB5</accession>
<dbReference type="Pfam" id="PF14791">
    <property type="entry name" value="DNA_pol_B_thumb"/>
    <property type="match status" value="1"/>
</dbReference>
<dbReference type="InterPro" id="IPR003583">
    <property type="entry name" value="Hlx-hairpin-Hlx_DNA-bd_motif"/>
</dbReference>
<feature type="domain" description="Helix-hairpin-helix DNA-binding motif class 1" evidence="28">
    <location>
        <begin position="103"/>
        <end position="122"/>
    </location>
</feature>
<dbReference type="EC" id="6.5.1.2" evidence="5"/>
<dbReference type="SMART" id="SM00483">
    <property type="entry name" value="POLXc"/>
    <property type="match status" value="1"/>
</dbReference>
<dbReference type="InterPro" id="IPR036420">
    <property type="entry name" value="BRCT_dom_sf"/>
</dbReference>
<evidence type="ECO:0000313" key="31">
    <source>
        <dbReference type="EMBL" id="QHT18033.1"/>
    </source>
</evidence>
<dbReference type="InterPro" id="IPR010995">
    <property type="entry name" value="DNA_repair_Rad51/TF_NusA_a-hlx"/>
</dbReference>
<dbReference type="InterPro" id="IPR002008">
    <property type="entry name" value="DNA_pol_X_beta-like"/>
</dbReference>
<evidence type="ECO:0000256" key="6">
    <source>
        <dbReference type="ARBA" id="ARBA00020020"/>
    </source>
</evidence>
<feature type="region of interest" description="Disordered" evidence="27">
    <location>
        <begin position="1"/>
        <end position="35"/>
    </location>
</feature>
<dbReference type="PRINTS" id="PR00870">
    <property type="entry name" value="DNAPOLXBETA"/>
</dbReference>
<dbReference type="GO" id="GO:0005737">
    <property type="term" value="C:cytoplasm"/>
    <property type="evidence" value="ECO:0007669"/>
    <property type="project" value="UniProtKB-SubCell"/>
</dbReference>
<feature type="compositionally biased region" description="Basic and acidic residues" evidence="27">
    <location>
        <begin position="8"/>
        <end position="22"/>
    </location>
</feature>
<dbReference type="PANTHER" id="PTHR11276">
    <property type="entry name" value="DNA POLYMERASE TYPE-X FAMILY MEMBER"/>
    <property type="match status" value="1"/>
</dbReference>
<dbReference type="Pfam" id="PF14716">
    <property type="entry name" value="HHH_8"/>
    <property type="match status" value="1"/>
</dbReference>
<evidence type="ECO:0000256" key="23">
    <source>
        <dbReference type="ARBA" id="ARBA00044632"/>
    </source>
</evidence>
<dbReference type="Gene3D" id="1.10.150.20">
    <property type="entry name" value="5' to 3' exonuclease, C-terminal subdomain"/>
    <property type="match status" value="2"/>
</dbReference>
<comment type="catalytic activity">
    <reaction evidence="23">
        <text>2'-deoxyribonucleotide-(2'-deoxyribose 5'-phosphate)-2'-deoxyribonucleotide-DNA = a 3'-end 2'-deoxyribonucleotide-(2,3-dehydro-2,3-deoxyribose 5'-phosphate)-DNA + a 5'-end 5'-phospho-2'-deoxyribonucleoside-DNA + H(+)</text>
        <dbReference type="Rhea" id="RHEA:66592"/>
        <dbReference type="Rhea" id="RHEA-COMP:13180"/>
        <dbReference type="Rhea" id="RHEA-COMP:16897"/>
        <dbReference type="Rhea" id="RHEA-COMP:17067"/>
        <dbReference type="ChEBI" id="CHEBI:15378"/>
        <dbReference type="ChEBI" id="CHEBI:136412"/>
        <dbReference type="ChEBI" id="CHEBI:157695"/>
        <dbReference type="ChEBI" id="CHEBI:167181"/>
        <dbReference type="EC" id="4.2.99.18"/>
    </reaction>
</comment>
<keyword evidence="13" id="KW-0227">DNA damage</keyword>
<dbReference type="Pfam" id="PF03120">
    <property type="entry name" value="OB_DNA_ligase"/>
    <property type="match status" value="1"/>
</dbReference>
<comment type="function">
    <text evidence="25">Repair polymerase that plays a key role in base-excision repair. During this process, the damaged base is excised by specific DNA glycosylases, the DNA backbone is nicked at the abasic site by an apurinic/apyrimidic (AP) endonuclease, and POLB removes 5'-deoxyribose-phosphate from the preincised AP site acting as a 5'-deoxyribose-phosphate lyase (5'-dRP lyase); through its DNA polymerase activity, it adds one nucleotide to the 3' end of the arising single-nucleotide gap. Conducts 'gap-filling' DNA synthesis in a stepwise distributive fashion rather than in a processive fashion as for other DNA polymerases. It is also able to cleave sugar-phosphate bonds 3' to an intact AP site, acting as an AP lyase.</text>
</comment>
<evidence type="ECO:0000256" key="15">
    <source>
        <dbReference type="ARBA" id="ARBA00022932"/>
    </source>
</evidence>
<evidence type="ECO:0000256" key="19">
    <source>
        <dbReference type="ARBA" id="ARBA00023239"/>
    </source>
</evidence>
<dbReference type="SUPFAM" id="SSF81585">
    <property type="entry name" value="PsbU/PolX domain-like"/>
    <property type="match status" value="1"/>
</dbReference>
<dbReference type="InterPro" id="IPR029398">
    <property type="entry name" value="PolB_thumb"/>
</dbReference>
<evidence type="ECO:0000256" key="11">
    <source>
        <dbReference type="ARBA" id="ARBA00022695"/>
    </source>
</evidence>
<keyword evidence="7" id="KW-0488">Methylation</keyword>
<feature type="domain" description="Helix-hairpin-helix DNA-binding motif class 1" evidence="28">
    <location>
        <begin position="140"/>
        <end position="159"/>
    </location>
</feature>
<dbReference type="Gene3D" id="2.40.50.140">
    <property type="entry name" value="Nucleic acid-binding proteins"/>
    <property type="match status" value="1"/>
</dbReference>
<dbReference type="Gene3D" id="3.30.470.30">
    <property type="entry name" value="DNA ligase/mRNA capping enzyme"/>
    <property type="match status" value="1"/>
</dbReference>
<dbReference type="Gene3D" id="1.10.150.110">
    <property type="entry name" value="DNA polymerase beta, N-terminal domain-like"/>
    <property type="match status" value="1"/>
</dbReference>
<keyword evidence="15" id="KW-0239">DNA-directed DNA polymerase</keyword>
<keyword evidence="10" id="KW-0808">Transferase</keyword>
<evidence type="ECO:0000256" key="3">
    <source>
        <dbReference type="ARBA" id="ARBA00012417"/>
    </source>
</evidence>
<proteinExistence type="predicted"/>
<evidence type="ECO:0000256" key="27">
    <source>
        <dbReference type="SAM" id="MobiDB-lite"/>
    </source>
</evidence>
<sequence length="1096" mass="122276">MNTGTEVENQKIEKKNSKENRTQKKRSPVANTTRKRKLRIVETLPISMSTVPPVATRLNETIVDVLGRLATMMTKKGDYIRSRAYTKAQDTVLSITTDITNVDQLKGKPNIGPTILEKVKEYVSTGTLRLFEREKDNPEYILSEVYGIGPKKAHELVVEKGVRTIADLRARQDELLNETQKMGLHYYEDILEKVPRSEIDVYNAQFGKAFDKSLASHPTQTNSNYEIVGSYRRGATVSGDIDVIVTSNLPDVFVSFVDALISAKIIIEVLSRGKTKCLVIARLPGHKVARRVDFMFTSPEEYPFAVLYFTGSKGFNTVMRGHALKQGLSLNEHGLYKKLPGKEKEEKIDTTFKTERDIFDHLRLVYKHPVDRIDGRAVVPMDPSVSTEIVPVVPLPKAEEPVPKAKRSSKKTDIKTSPHTITIKKRGMKSVAAQSVAAQSVAAQSVAAQSVAAQSANQRIDAFKTNGISVLEKLNEKELSDMVVATNDAYYNTQTPLLTDNEYDILKEYIETKFPKNEAIQQVGAPVTKNKVTLPYHMPSMDKIKPDTNALTTWMTKYKGPYLLSCKLDGVSGMYDCTGKEPKLYTRGDGKVGQNITGLLPHLRLPGAKGFVIRGEFIIPKAVFDAKYKETFANPRNLVSGIINSKTMDSKIGDIHFVVYEIIHPQLKPSEQMKKLTDLGFEVVQHRNDKVLSNASLSETLMDWRSNYKYEIDGVIVSDDNVYPRKEGNPEHAFAFKMVISDQMAEAKVVDVEWAASKSGYLKPRIRIEPIRLGGVTIEYCTAFNGNFVEKNKIGIGAVIQIIRSGDVIPYIQAVTSPASQPKMPTVPYHWNDTHVDIILDDVTTDETVLLKNITAFFVELEVDGLSAGNVKRIMNAGFNSVPKILKMTRADFANVEGFKEKMVTKIYEGIKAKVDSATLLQVMVASNLFGRGIGERKIRPIMEKYPTILTSAETPAQKTTMLLSVPGIGKEQSKLFVENIPRFLAFLRECGLEGKLTPGPVSQVATVPDVPPVPFETVDKTNPLYGKKIVMTKIRDKDIIAYMKTVGATLEDAIKKDTFVLIVKSKSDVSNKTKYAYDNSIPIMEPAEFKERFMS</sequence>
<dbReference type="InterPro" id="IPR013840">
    <property type="entry name" value="DNAligase_N"/>
</dbReference>
<reference evidence="31" key="1">
    <citation type="journal article" date="2020" name="Nature">
        <title>Giant virus diversity and host interactions through global metagenomics.</title>
        <authorList>
            <person name="Schulz F."/>
            <person name="Roux S."/>
            <person name="Paez-Espino D."/>
            <person name="Jungbluth S."/>
            <person name="Walsh D.A."/>
            <person name="Denef V.J."/>
            <person name="McMahon K.D."/>
            <person name="Konstantinidis K.T."/>
            <person name="Eloe-Fadrosh E.A."/>
            <person name="Kyrpides N.C."/>
            <person name="Woyke T."/>
        </authorList>
    </citation>
    <scope>NUCLEOTIDE SEQUENCE</scope>
    <source>
        <strain evidence="31">GVMAG-M-3300023174-3</strain>
    </source>
</reference>
<keyword evidence="19" id="KW-0456">Lyase</keyword>
<feature type="domain" description="NAD-dependent DNA ligase N-terminal" evidence="30">
    <location>
        <begin position="469"/>
        <end position="863"/>
    </location>
</feature>
<evidence type="ECO:0000259" key="30">
    <source>
        <dbReference type="SMART" id="SM00532"/>
    </source>
</evidence>
<evidence type="ECO:0000256" key="22">
    <source>
        <dbReference type="ARBA" id="ARBA00035726"/>
    </source>
</evidence>
<dbReference type="GO" id="GO:0006260">
    <property type="term" value="P:DNA replication"/>
    <property type="evidence" value="ECO:0007669"/>
    <property type="project" value="UniProtKB-KW"/>
</dbReference>
<dbReference type="EC" id="4.2.99.18" evidence="4"/>
<keyword evidence="11" id="KW-0548">Nucleotidyltransferase</keyword>
<comment type="subcellular location">
    <subcellularLocation>
        <location evidence="2">Cytoplasm</location>
    </subcellularLocation>
</comment>
<dbReference type="PRINTS" id="PR00869">
    <property type="entry name" value="DNAPOLX"/>
</dbReference>
<dbReference type="SUPFAM" id="SSF50249">
    <property type="entry name" value="Nucleic acid-binding proteins"/>
    <property type="match status" value="1"/>
</dbReference>
<dbReference type="InterPro" id="IPR037160">
    <property type="entry name" value="DNA_Pol_thumb_sf"/>
</dbReference>
<evidence type="ECO:0000256" key="21">
    <source>
        <dbReference type="ARBA" id="ARBA00035717"/>
    </source>
</evidence>
<dbReference type="SUPFAM" id="SSF81301">
    <property type="entry name" value="Nucleotidyltransferase"/>
    <property type="match status" value="1"/>
</dbReference>
<comment type="cofactor">
    <cofactor evidence="1">
        <name>Mg(2+)</name>
        <dbReference type="ChEBI" id="CHEBI:18420"/>
    </cofactor>
</comment>
<dbReference type="InterPro" id="IPR027421">
    <property type="entry name" value="DNA_pol_lamdba_lyase_dom_sf"/>
</dbReference>
<dbReference type="Gene3D" id="3.40.50.10190">
    <property type="entry name" value="BRCT domain"/>
    <property type="match status" value="1"/>
</dbReference>
<dbReference type="InterPro" id="IPR018944">
    <property type="entry name" value="DNA_pol_lambd_fingers_domain"/>
</dbReference>
<evidence type="ECO:0000259" key="28">
    <source>
        <dbReference type="SMART" id="SM00278"/>
    </source>
</evidence>
<evidence type="ECO:0000256" key="1">
    <source>
        <dbReference type="ARBA" id="ARBA00001946"/>
    </source>
</evidence>
<dbReference type="EC" id="2.7.7.7" evidence="3"/>